<evidence type="ECO:0000256" key="1">
    <source>
        <dbReference type="SAM" id="Phobius"/>
    </source>
</evidence>
<keyword evidence="1" id="KW-0472">Membrane</keyword>
<protein>
    <submittedName>
        <fullName evidence="2">Uncharacterized protein</fullName>
    </submittedName>
</protein>
<feature type="transmembrane region" description="Helical" evidence="1">
    <location>
        <begin position="298"/>
        <end position="317"/>
    </location>
</feature>
<evidence type="ECO:0000313" key="2">
    <source>
        <dbReference type="EMBL" id="KAK3356380.1"/>
    </source>
</evidence>
<evidence type="ECO:0000313" key="3">
    <source>
        <dbReference type="Proteomes" id="UP001275084"/>
    </source>
</evidence>
<organism evidence="2 3">
    <name type="scientific">Lasiosphaeria hispida</name>
    <dbReference type="NCBI Taxonomy" id="260671"/>
    <lineage>
        <taxon>Eukaryota</taxon>
        <taxon>Fungi</taxon>
        <taxon>Dikarya</taxon>
        <taxon>Ascomycota</taxon>
        <taxon>Pezizomycotina</taxon>
        <taxon>Sordariomycetes</taxon>
        <taxon>Sordariomycetidae</taxon>
        <taxon>Sordariales</taxon>
        <taxon>Lasiosphaeriaceae</taxon>
        <taxon>Lasiosphaeria</taxon>
    </lineage>
</organism>
<feature type="transmembrane region" description="Helical" evidence="1">
    <location>
        <begin position="361"/>
        <end position="384"/>
    </location>
</feature>
<reference evidence="2" key="2">
    <citation type="submission" date="2023-06" db="EMBL/GenBank/DDBJ databases">
        <authorList>
            <consortium name="Lawrence Berkeley National Laboratory"/>
            <person name="Haridas S."/>
            <person name="Hensen N."/>
            <person name="Bonometti L."/>
            <person name="Westerberg I."/>
            <person name="Brannstrom I.O."/>
            <person name="Guillou S."/>
            <person name="Cros-Aarteil S."/>
            <person name="Calhoun S."/>
            <person name="Kuo A."/>
            <person name="Mondo S."/>
            <person name="Pangilinan J."/>
            <person name="Riley R."/>
            <person name="Labutti K."/>
            <person name="Andreopoulos B."/>
            <person name="Lipzen A."/>
            <person name="Chen C."/>
            <person name="Yanf M."/>
            <person name="Daum C."/>
            <person name="Ng V."/>
            <person name="Clum A."/>
            <person name="Steindorff A."/>
            <person name="Ohm R."/>
            <person name="Martin F."/>
            <person name="Silar P."/>
            <person name="Natvig D."/>
            <person name="Lalanne C."/>
            <person name="Gautier V."/>
            <person name="Ament-Velasquez S.L."/>
            <person name="Kruys A."/>
            <person name="Hutchinson M.I."/>
            <person name="Powell A.J."/>
            <person name="Barry K."/>
            <person name="Miller A.N."/>
            <person name="Grigoriev I.V."/>
            <person name="Debuchy R."/>
            <person name="Gladieux P."/>
            <person name="Thoren M.H."/>
            <person name="Johannesson H."/>
        </authorList>
    </citation>
    <scope>NUCLEOTIDE SEQUENCE</scope>
    <source>
        <strain evidence="2">CBS 955.72</strain>
    </source>
</reference>
<sequence length="421" mass="45667">MEADDRSTFLNLAQPQGLPFELTTNLPKKIIDWIYHKYAPTYISSMLMQKAKDYCNIFNTLTPGEDFAETLFEKVVSFAVASNYSSPYVPLDPAQAEKDKTWLTDVMRNLVTLVVTDDTRLNKDASGEFKSEIVELMNRDGIEKNAEAMVMADEVVSEGVAAMAMSMGTILDGARALRKLAGFKGAAKVVNTVLNKLTPRAWGRQLDGRIYCERKQHPCAVGRTTQRAIAIIATLATAADVIGRSITLFKEIKEWRASGGAAGTAPELTAEEAAEVENLVPGRGLQDDLSLLATGEKVVSTFALGIALTVAMSIDLANHWDDYNDVGKALNVLQVIVQGLSVLLEAVMTEVALAASTVLTVAVPILGAILVIISVVVMLLLTFLSVTKPKEPKLTPVEAFLKNTAYGLLESWLSPNHKSHP</sequence>
<gene>
    <name evidence="2" type="ORF">B0T25DRAFT_602775</name>
</gene>
<dbReference type="EMBL" id="JAUIQD010000003">
    <property type="protein sequence ID" value="KAK3356380.1"/>
    <property type="molecule type" value="Genomic_DNA"/>
</dbReference>
<keyword evidence="1" id="KW-1133">Transmembrane helix</keyword>
<keyword evidence="3" id="KW-1185">Reference proteome</keyword>
<proteinExistence type="predicted"/>
<reference evidence="2" key="1">
    <citation type="journal article" date="2023" name="Mol. Phylogenet. Evol.">
        <title>Genome-scale phylogeny and comparative genomics of the fungal order Sordariales.</title>
        <authorList>
            <person name="Hensen N."/>
            <person name="Bonometti L."/>
            <person name="Westerberg I."/>
            <person name="Brannstrom I.O."/>
            <person name="Guillou S."/>
            <person name="Cros-Aarteil S."/>
            <person name="Calhoun S."/>
            <person name="Haridas S."/>
            <person name="Kuo A."/>
            <person name="Mondo S."/>
            <person name="Pangilinan J."/>
            <person name="Riley R."/>
            <person name="LaButti K."/>
            <person name="Andreopoulos B."/>
            <person name="Lipzen A."/>
            <person name="Chen C."/>
            <person name="Yan M."/>
            <person name="Daum C."/>
            <person name="Ng V."/>
            <person name="Clum A."/>
            <person name="Steindorff A."/>
            <person name="Ohm R.A."/>
            <person name="Martin F."/>
            <person name="Silar P."/>
            <person name="Natvig D.O."/>
            <person name="Lalanne C."/>
            <person name="Gautier V."/>
            <person name="Ament-Velasquez S.L."/>
            <person name="Kruys A."/>
            <person name="Hutchinson M.I."/>
            <person name="Powell A.J."/>
            <person name="Barry K."/>
            <person name="Miller A.N."/>
            <person name="Grigoriev I.V."/>
            <person name="Debuchy R."/>
            <person name="Gladieux P."/>
            <person name="Hiltunen Thoren M."/>
            <person name="Johannesson H."/>
        </authorList>
    </citation>
    <scope>NUCLEOTIDE SEQUENCE</scope>
    <source>
        <strain evidence="2">CBS 955.72</strain>
    </source>
</reference>
<accession>A0AAJ0MF51</accession>
<keyword evidence="1" id="KW-0812">Transmembrane</keyword>
<dbReference type="AlphaFoldDB" id="A0AAJ0MF51"/>
<feature type="transmembrane region" description="Helical" evidence="1">
    <location>
        <begin position="329"/>
        <end position="355"/>
    </location>
</feature>
<comment type="caution">
    <text evidence="2">The sequence shown here is derived from an EMBL/GenBank/DDBJ whole genome shotgun (WGS) entry which is preliminary data.</text>
</comment>
<name>A0AAJ0MF51_9PEZI</name>
<dbReference type="Proteomes" id="UP001275084">
    <property type="component" value="Unassembled WGS sequence"/>
</dbReference>